<evidence type="ECO:0000256" key="1">
    <source>
        <dbReference type="SAM" id="MobiDB-lite"/>
    </source>
</evidence>
<dbReference type="Gene3D" id="3.40.50.410">
    <property type="entry name" value="von Willebrand factor, type A domain"/>
    <property type="match status" value="1"/>
</dbReference>
<organism evidence="2 3">
    <name type="scientific">Owenia fusiformis</name>
    <name type="common">Polychaete worm</name>
    <dbReference type="NCBI Taxonomy" id="6347"/>
    <lineage>
        <taxon>Eukaryota</taxon>
        <taxon>Metazoa</taxon>
        <taxon>Spiralia</taxon>
        <taxon>Lophotrochozoa</taxon>
        <taxon>Annelida</taxon>
        <taxon>Polychaeta</taxon>
        <taxon>Sedentaria</taxon>
        <taxon>Canalipalpata</taxon>
        <taxon>Sabellida</taxon>
        <taxon>Oweniida</taxon>
        <taxon>Oweniidae</taxon>
        <taxon>Owenia</taxon>
    </lineage>
</organism>
<evidence type="ECO:0000313" key="2">
    <source>
        <dbReference type="EMBL" id="CAH1777099.1"/>
    </source>
</evidence>
<feature type="non-terminal residue" evidence="2">
    <location>
        <position position="1"/>
    </location>
</feature>
<comment type="caution">
    <text evidence="2">The sequence shown here is derived from an EMBL/GenBank/DDBJ whole genome shotgun (WGS) entry which is preliminary data.</text>
</comment>
<dbReference type="InterPro" id="IPR036465">
    <property type="entry name" value="vWFA_dom_sf"/>
</dbReference>
<keyword evidence="3" id="KW-1185">Reference proteome</keyword>
<dbReference type="EMBL" id="CAIIXF020000002">
    <property type="protein sequence ID" value="CAH1777099.1"/>
    <property type="molecule type" value="Genomic_DNA"/>
</dbReference>
<feature type="compositionally biased region" description="Low complexity" evidence="1">
    <location>
        <begin position="36"/>
        <end position="69"/>
    </location>
</feature>
<evidence type="ECO:0000313" key="3">
    <source>
        <dbReference type="Proteomes" id="UP000749559"/>
    </source>
</evidence>
<feature type="region of interest" description="Disordered" evidence="1">
    <location>
        <begin position="36"/>
        <end position="70"/>
    </location>
</feature>
<sequence length="322" mass="36514">CIGTETEDGNVEEQRFGSSKAQICGRMTSIECEEVLPTTTTTTTTTTPPSPSTTTTTTTTTPLPTTSPSIQSLSATTQTVLKFPPDNFDDQKICMDIIFLIDASCTVAKKYQRDAVKIIKSFISEIKFKSDMIKFKRIPMTDKKSYDKEGVDKITDQQSLSNVAVIPFQDIILNTTIPFQNNRKYLQKGLKQLLKHGRRTCKTFGDSAYNKATYFFNTIPKRDRNIVVVFGDGRNTGTKHQLLSEQAMERLKSEQNVDVIWIKTPTKILNRSKTELEQAAEIVRGQLHIERHVDGTQIFDVNDDNLHTNLMEYFYKFYGCEV</sequence>
<dbReference type="AlphaFoldDB" id="A0A8J1XLF0"/>
<dbReference type="Proteomes" id="UP000749559">
    <property type="component" value="Unassembled WGS sequence"/>
</dbReference>
<dbReference type="SUPFAM" id="SSF53300">
    <property type="entry name" value="vWA-like"/>
    <property type="match status" value="1"/>
</dbReference>
<protein>
    <submittedName>
        <fullName evidence="2">Uncharacterized protein</fullName>
    </submittedName>
</protein>
<proteinExistence type="predicted"/>
<dbReference type="InterPro" id="IPR002035">
    <property type="entry name" value="VWF_A"/>
</dbReference>
<gene>
    <name evidence="2" type="ORF">OFUS_LOCUS4190</name>
</gene>
<accession>A0A8J1XLF0</accession>
<reference evidence="2" key="1">
    <citation type="submission" date="2022-03" db="EMBL/GenBank/DDBJ databases">
        <authorList>
            <person name="Martin C."/>
        </authorList>
    </citation>
    <scope>NUCLEOTIDE SEQUENCE</scope>
</reference>
<name>A0A8J1XLF0_OWEFU</name>
<dbReference type="PROSITE" id="PS50234">
    <property type="entry name" value="VWFA"/>
    <property type="match status" value="1"/>
</dbReference>